<dbReference type="PANTHER" id="PTHR31301:SF19">
    <property type="entry name" value="LOB DOMAIN-CONTAINING PROTEIN 2"/>
    <property type="match status" value="1"/>
</dbReference>
<dbReference type="EMBL" id="JAYDYQ010002345">
    <property type="protein sequence ID" value="KAK4486780.1"/>
    <property type="molecule type" value="Genomic_DNA"/>
</dbReference>
<dbReference type="PANTHER" id="PTHR31301">
    <property type="entry name" value="LOB DOMAIN-CONTAINING PROTEIN 4-RELATED"/>
    <property type="match status" value="1"/>
</dbReference>
<accession>A0ABR0DBY1</accession>
<dbReference type="InterPro" id="IPR004883">
    <property type="entry name" value="LOB"/>
</dbReference>
<sequence length="188" mass="21804">MANYEDEEQINRSACAACKYQRKKCRPDCILRTHFPSTRSENFKAVQKIFGISNMTKMIKGVNSQEAQDEVTKSLNWEAEMWAQDPVHGPYGYFKRQQEELEALKEYINNNNNFGGNLNLMMNYNNNYYGTNWTLMEGNSVNSYTGLVQSIIVQQQRRDEGNSVVIKSERNYRDGSNDDADRDIVRGR</sequence>
<evidence type="ECO:0000313" key="3">
    <source>
        <dbReference type="EMBL" id="KAK4486780.1"/>
    </source>
</evidence>
<dbReference type="Proteomes" id="UP001291926">
    <property type="component" value="Unassembled WGS sequence"/>
</dbReference>
<evidence type="ECO:0000313" key="4">
    <source>
        <dbReference type="Proteomes" id="UP001291926"/>
    </source>
</evidence>
<protein>
    <recommendedName>
        <fullName evidence="2">LOB domain-containing protein</fullName>
    </recommendedName>
</protein>
<comment type="caution">
    <text evidence="3">The sequence shown here is derived from an EMBL/GenBank/DDBJ whole genome shotgun (WGS) entry which is preliminary data.</text>
</comment>
<keyword evidence="4" id="KW-1185">Reference proteome</keyword>
<comment type="similarity">
    <text evidence="1">Belongs to the LOB domain-containing protein family.</text>
</comment>
<dbReference type="PROSITE" id="PS50891">
    <property type="entry name" value="LOB"/>
    <property type="match status" value="1"/>
</dbReference>
<evidence type="ECO:0000256" key="1">
    <source>
        <dbReference type="ARBA" id="ARBA00005474"/>
    </source>
</evidence>
<dbReference type="Pfam" id="PF03195">
    <property type="entry name" value="LOB"/>
    <property type="match status" value="1"/>
</dbReference>
<proteinExistence type="inferred from homology"/>
<reference evidence="3 4" key="1">
    <citation type="journal article" date="2023" name="bioRxiv">
        <title>Genome report: Whole genome sequence and annotation of Penstemon davidsonii.</title>
        <authorList>
            <person name="Ostevik K.L."/>
            <person name="Alabady M."/>
            <person name="Zhang M."/>
            <person name="Rausher M.D."/>
        </authorList>
    </citation>
    <scope>NUCLEOTIDE SEQUENCE [LARGE SCALE GENOMIC DNA]</scope>
    <source>
        <strain evidence="3">DNT005</strain>
        <tissue evidence="3">Whole leaf</tissue>
    </source>
</reference>
<evidence type="ECO:0000259" key="2">
    <source>
        <dbReference type="PROSITE" id="PS50891"/>
    </source>
</evidence>
<organism evidence="3 4">
    <name type="scientific">Penstemon davidsonii</name>
    <dbReference type="NCBI Taxonomy" id="160366"/>
    <lineage>
        <taxon>Eukaryota</taxon>
        <taxon>Viridiplantae</taxon>
        <taxon>Streptophyta</taxon>
        <taxon>Embryophyta</taxon>
        <taxon>Tracheophyta</taxon>
        <taxon>Spermatophyta</taxon>
        <taxon>Magnoliopsida</taxon>
        <taxon>eudicotyledons</taxon>
        <taxon>Gunneridae</taxon>
        <taxon>Pentapetalae</taxon>
        <taxon>asterids</taxon>
        <taxon>lamiids</taxon>
        <taxon>Lamiales</taxon>
        <taxon>Plantaginaceae</taxon>
        <taxon>Cheloneae</taxon>
        <taxon>Penstemon</taxon>
    </lineage>
</organism>
<name>A0ABR0DBY1_9LAMI</name>
<feature type="domain" description="LOB" evidence="2">
    <location>
        <begin position="13"/>
        <end position="115"/>
    </location>
</feature>
<gene>
    <name evidence="3" type="ORF">RD792_006641</name>
</gene>